<dbReference type="PANTHER" id="PTHR11403:SF2">
    <property type="entry name" value="CYTOCHROME BO(3) UBIQUINOL OXIDASE SUBUNIT 3"/>
    <property type="match status" value="1"/>
</dbReference>
<protein>
    <recommendedName>
        <fullName evidence="3">cytochrome-c oxidase</fullName>
        <ecNumber evidence="3">7.1.1.9</ecNumber>
    </recommendedName>
    <alternativeName>
        <fullName evidence="9">Cytochrome aa3 subunit 3</fullName>
    </alternativeName>
    <alternativeName>
        <fullName evidence="10">Cytochrome c oxidase polypeptide III</fullName>
    </alternativeName>
</protein>
<dbReference type="PANTHER" id="PTHR11403">
    <property type="entry name" value="CYTOCHROME C OXIDASE SUBUNIT III"/>
    <property type="match status" value="1"/>
</dbReference>
<keyword evidence="4" id="KW-1003">Cell membrane</keyword>
<evidence type="ECO:0000256" key="10">
    <source>
        <dbReference type="ARBA" id="ARBA00031625"/>
    </source>
</evidence>
<dbReference type="InterPro" id="IPR024791">
    <property type="entry name" value="Cyt_c/ubiquinol_Oxase_su3"/>
</dbReference>
<evidence type="ECO:0000256" key="11">
    <source>
        <dbReference type="ARBA" id="ARBA00047816"/>
    </source>
</evidence>
<keyword evidence="6" id="KW-1278">Translocase</keyword>
<dbReference type="RefSeq" id="WP_188551457.1">
    <property type="nucleotide sequence ID" value="NZ_BMFY01000013.1"/>
</dbReference>
<dbReference type="EC" id="7.1.1.9" evidence="3"/>
<dbReference type="SUPFAM" id="SSF81452">
    <property type="entry name" value="Cytochrome c oxidase subunit III-like"/>
    <property type="match status" value="1"/>
</dbReference>
<comment type="catalytic activity">
    <reaction evidence="11">
        <text>4 Fe(II)-[cytochrome c] + O2 + 8 H(+)(in) = 4 Fe(III)-[cytochrome c] + 2 H2O + 4 H(+)(out)</text>
        <dbReference type="Rhea" id="RHEA:11436"/>
        <dbReference type="Rhea" id="RHEA-COMP:10350"/>
        <dbReference type="Rhea" id="RHEA-COMP:14399"/>
        <dbReference type="ChEBI" id="CHEBI:15377"/>
        <dbReference type="ChEBI" id="CHEBI:15378"/>
        <dbReference type="ChEBI" id="CHEBI:15379"/>
        <dbReference type="ChEBI" id="CHEBI:29033"/>
        <dbReference type="ChEBI" id="CHEBI:29034"/>
        <dbReference type="EC" id="7.1.1.9"/>
    </reaction>
</comment>
<feature type="domain" description="Heme-copper oxidase subunit III family profile" evidence="14">
    <location>
        <begin position="1"/>
        <end position="212"/>
    </location>
</feature>
<feature type="transmembrane region" description="Helical" evidence="13">
    <location>
        <begin position="21"/>
        <end position="46"/>
    </location>
</feature>
<dbReference type="FunFam" id="1.20.120.80:FF:000001">
    <property type="entry name" value="Cytochrome (Ubi)quinol oxidase subunit III"/>
    <property type="match status" value="1"/>
</dbReference>
<keyword evidence="16" id="KW-1185">Reference proteome</keyword>
<evidence type="ECO:0000259" key="14">
    <source>
        <dbReference type="PROSITE" id="PS50253"/>
    </source>
</evidence>
<proteinExistence type="inferred from homology"/>
<feature type="transmembrane region" description="Helical" evidence="13">
    <location>
        <begin position="147"/>
        <end position="171"/>
    </location>
</feature>
<keyword evidence="7 13" id="KW-1133">Transmembrane helix</keyword>
<evidence type="ECO:0000256" key="5">
    <source>
        <dbReference type="ARBA" id="ARBA00022692"/>
    </source>
</evidence>
<reference evidence="15" key="1">
    <citation type="journal article" date="2014" name="Int. J. Syst. Evol. Microbiol.">
        <title>Complete genome sequence of Corynebacterium casei LMG S-19264T (=DSM 44701T), isolated from a smear-ripened cheese.</title>
        <authorList>
            <consortium name="US DOE Joint Genome Institute (JGI-PGF)"/>
            <person name="Walter F."/>
            <person name="Albersmeier A."/>
            <person name="Kalinowski J."/>
            <person name="Ruckert C."/>
        </authorList>
    </citation>
    <scope>NUCLEOTIDE SEQUENCE</scope>
    <source>
        <strain evidence="15">CGMCC 1.12785</strain>
    </source>
</reference>
<dbReference type="InterPro" id="IPR013833">
    <property type="entry name" value="Cyt_c_oxidase_su3_a-hlx"/>
</dbReference>
<dbReference type="EMBL" id="BMFY01000013">
    <property type="protein sequence ID" value="GGA22873.1"/>
    <property type="molecule type" value="Genomic_DNA"/>
</dbReference>
<feature type="transmembrane region" description="Helical" evidence="13">
    <location>
        <begin position="66"/>
        <end position="88"/>
    </location>
</feature>
<keyword evidence="5 12" id="KW-0812">Transmembrane</keyword>
<evidence type="ECO:0000256" key="4">
    <source>
        <dbReference type="ARBA" id="ARBA00022475"/>
    </source>
</evidence>
<dbReference type="Proteomes" id="UP000616114">
    <property type="component" value="Unassembled WGS sequence"/>
</dbReference>
<reference evidence="15" key="2">
    <citation type="submission" date="2020-09" db="EMBL/GenBank/DDBJ databases">
        <authorList>
            <person name="Sun Q."/>
            <person name="Zhou Y."/>
        </authorList>
    </citation>
    <scope>NUCLEOTIDE SEQUENCE</scope>
    <source>
        <strain evidence="15">CGMCC 1.12785</strain>
    </source>
</reference>
<evidence type="ECO:0000256" key="9">
    <source>
        <dbReference type="ARBA" id="ARBA00031400"/>
    </source>
</evidence>
<evidence type="ECO:0000256" key="6">
    <source>
        <dbReference type="ARBA" id="ARBA00022967"/>
    </source>
</evidence>
<evidence type="ECO:0000256" key="8">
    <source>
        <dbReference type="ARBA" id="ARBA00023136"/>
    </source>
</evidence>
<keyword evidence="8 13" id="KW-0472">Membrane</keyword>
<evidence type="ECO:0000313" key="16">
    <source>
        <dbReference type="Proteomes" id="UP000616114"/>
    </source>
</evidence>
<evidence type="ECO:0000256" key="7">
    <source>
        <dbReference type="ARBA" id="ARBA00022989"/>
    </source>
</evidence>
<dbReference type="Pfam" id="PF00510">
    <property type="entry name" value="COX3"/>
    <property type="match status" value="1"/>
</dbReference>
<dbReference type="GO" id="GO:0019646">
    <property type="term" value="P:aerobic electron transport chain"/>
    <property type="evidence" value="ECO:0007669"/>
    <property type="project" value="InterPro"/>
</dbReference>
<dbReference type="CDD" id="cd00386">
    <property type="entry name" value="Heme_Cu_Oxidase_III_like"/>
    <property type="match status" value="1"/>
</dbReference>
<comment type="similarity">
    <text evidence="2 12">Belongs to the cytochrome c oxidase subunit 3 family.</text>
</comment>
<evidence type="ECO:0000313" key="15">
    <source>
        <dbReference type="EMBL" id="GGA22873.1"/>
    </source>
</evidence>
<organism evidence="15 16">
    <name type="scientific">Sediminivirga luteola</name>
    <dbReference type="NCBI Taxonomy" id="1774748"/>
    <lineage>
        <taxon>Bacteria</taxon>
        <taxon>Bacillati</taxon>
        <taxon>Actinomycetota</taxon>
        <taxon>Actinomycetes</taxon>
        <taxon>Micrococcales</taxon>
        <taxon>Brevibacteriaceae</taxon>
        <taxon>Sediminivirga</taxon>
    </lineage>
</organism>
<comment type="subcellular location">
    <subcellularLocation>
        <location evidence="1 12">Cell membrane</location>
        <topology evidence="1 12">Multi-pass membrane protein</topology>
    </subcellularLocation>
</comment>
<feature type="transmembrane region" description="Helical" evidence="13">
    <location>
        <begin position="192"/>
        <end position="211"/>
    </location>
</feature>
<evidence type="ECO:0000256" key="1">
    <source>
        <dbReference type="ARBA" id="ARBA00004651"/>
    </source>
</evidence>
<dbReference type="GO" id="GO:0005886">
    <property type="term" value="C:plasma membrane"/>
    <property type="evidence" value="ECO:0007669"/>
    <property type="project" value="UniProtKB-SubCell"/>
</dbReference>
<sequence>MSTATASYSAPAQPSVKRPNATAIGCIVWLASELMFFAGLFAMYFTLRSVAPQLWEEESAKLVVPFALTITIILVLSSVTCQFGVAAAENHRPRRTGSIFNVAKWGMVEWFIASFILGAVFIAGQSYEYANLVMEGVTIASSSYGSAFYITTGFHGLHVVGGLIAFLFVIGRVYAAKNYGPKEETAAICVSYYWHFVDVVWIALFFIIYWLQ</sequence>
<dbReference type="InterPro" id="IPR035973">
    <property type="entry name" value="Cyt_c_oxidase_su3-like_sf"/>
</dbReference>
<accession>A0A8J2U090</accession>
<evidence type="ECO:0000256" key="12">
    <source>
        <dbReference type="RuleBase" id="RU003376"/>
    </source>
</evidence>
<evidence type="ECO:0000256" key="2">
    <source>
        <dbReference type="ARBA" id="ARBA00010581"/>
    </source>
</evidence>
<evidence type="ECO:0000256" key="3">
    <source>
        <dbReference type="ARBA" id="ARBA00012949"/>
    </source>
</evidence>
<dbReference type="Gene3D" id="1.20.120.80">
    <property type="entry name" value="Cytochrome c oxidase, subunit III, four-helix bundle"/>
    <property type="match status" value="1"/>
</dbReference>
<dbReference type="PROSITE" id="PS50253">
    <property type="entry name" value="COX3"/>
    <property type="match status" value="1"/>
</dbReference>
<dbReference type="AlphaFoldDB" id="A0A8J2U090"/>
<evidence type="ECO:0000256" key="13">
    <source>
        <dbReference type="SAM" id="Phobius"/>
    </source>
</evidence>
<dbReference type="InterPro" id="IPR000298">
    <property type="entry name" value="Cyt_c_oxidase-like_su3"/>
</dbReference>
<feature type="transmembrane region" description="Helical" evidence="13">
    <location>
        <begin position="108"/>
        <end position="127"/>
    </location>
</feature>
<comment type="caution">
    <text evidence="15">The sequence shown here is derived from an EMBL/GenBank/DDBJ whole genome shotgun (WGS) entry which is preliminary data.</text>
</comment>
<gene>
    <name evidence="15" type="ORF">GCM10011333_27330</name>
</gene>
<dbReference type="GO" id="GO:0004129">
    <property type="term" value="F:cytochrome-c oxidase activity"/>
    <property type="evidence" value="ECO:0007669"/>
    <property type="project" value="UniProtKB-EC"/>
</dbReference>
<name>A0A8J2U090_9MICO</name>